<keyword evidence="1" id="KW-0812">Transmembrane</keyword>
<evidence type="ECO:0000256" key="1">
    <source>
        <dbReference type="SAM" id="Phobius"/>
    </source>
</evidence>
<keyword evidence="1" id="KW-1133">Transmembrane helix</keyword>
<accession>A0A4R5LQK5</accession>
<feature type="transmembrane region" description="Helical" evidence="1">
    <location>
        <begin position="45"/>
        <end position="66"/>
    </location>
</feature>
<reference evidence="2 3" key="1">
    <citation type="submission" date="2019-03" db="EMBL/GenBank/DDBJ databases">
        <title>Seongchinamella monodicae gen. nov., sp. nov., a novel member of the Gammaproteobacteria isolated from a tidal mudflat of beach.</title>
        <authorList>
            <person name="Yang H.G."/>
            <person name="Kang J.W."/>
            <person name="Lee S.D."/>
        </authorList>
    </citation>
    <scope>NUCLEOTIDE SEQUENCE [LARGE SCALE GENOMIC DNA]</scope>
    <source>
        <strain evidence="2 3">GH4-78</strain>
    </source>
</reference>
<keyword evidence="1" id="KW-0472">Membrane</keyword>
<gene>
    <name evidence="2" type="ORF">E2F43_14935</name>
</gene>
<evidence type="ECO:0000313" key="2">
    <source>
        <dbReference type="EMBL" id="TDG12852.1"/>
    </source>
</evidence>
<dbReference type="Proteomes" id="UP000295554">
    <property type="component" value="Unassembled WGS sequence"/>
</dbReference>
<dbReference type="OrthoDB" id="5746653at2"/>
<comment type="caution">
    <text evidence="2">The sequence shown here is derived from an EMBL/GenBank/DDBJ whole genome shotgun (WGS) entry which is preliminary data.</text>
</comment>
<protein>
    <submittedName>
        <fullName evidence="2">Uncharacterized protein</fullName>
    </submittedName>
</protein>
<name>A0A4R5LQK5_9GAMM</name>
<keyword evidence="3" id="KW-1185">Reference proteome</keyword>
<evidence type="ECO:0000313" key="3">
    <source>
        <dbReference type="Proteomes" id="UP000295554"/>
    </source>
</evidence>
<sequence>MTEYELSDLINSISSNIVQGQAVFLTTITAYLVVAYSVGAKLTRFQVSFINFVYILFGLVGIQGQLYNFDRAYYWGGKLAELSGESPTSAENASPWVFISVRLVMVIGSLIFMWQVRHPKTE</sequence>
<proteinExistence type="predicted"/>
<organism evidence="2 3">
    <name type="scientific">Seongchinamella unica</name>
    <dbReference type="NCBI Taxonomy" id="2547392"/>
    <lineage>
        <taxon>Bacteria</taxon>
        <taxon>Pseudomonadati</taxon>
        <taxon>Pseudomonadota</taxon>
        <taxon>Gammaproteobacteria</taxon>
        <taxon>Cellvibrionales</taxon>
        <taxon>Halieaceae</taxon>
        <taxon>Seongchinamella</taxon>
    </lineage>
</organism>
<dbReference type="RefSeq" id="WP_133214034.1">
    <property type="nucleotide sequence ID" value="NZ_SMSE01000003.1"/>
</dbReference>
<feature type="transmembrane region" description="Helical" evidence="1">
    <location>
        <begin position="96"/>
        <end position="116"/>
    </location>
</feature>
<dbReference type="AlphaFoldDB" id="A0A4R5LQK5"/>
<dbReference type="EMBL" id="SMSE01000003">
    <property type="protein sequence ID" value="TDG12852.1"/>
    <property type="molecule type" value="Genomic_DNA"/>
</dbReference>
<feature type="transmembrane region" description="Helical" evidence="1">
    <location>
        <begin position="20"/>
        <end position="38"/>
    </location>
</feature>